<dbReference type="PANTHER" id="PTHR46997:SF1">
    <property type="entry name" value="LOW AFFINITY TRYPTOPHAN PERMEASE-RELATED"/>
    <property type="match status" value="1"/>
</dbReference>
<name>A0A9D2HLY9_9BACT</name>
<keyword evidence="7" id="KW-0029">Amino-acid transport</keyword>
<evidence type="ECO:0000256" key="9">
    <source>
        <dbReference type="ARBA" id="ARBA00023136"/>
    </source>
</evidence>
<keyword evidence="6 10" id="KW-0812">Transmembrane</keyword>
<comment type="similarity">
    <text evidence="2">Belongs to the amino acid/polyamine transporter 2 family. Mtr/TnaB/TyrP permease subfamily.</text>
</comment>
<organism evidence="11 12">
    <name type="scientific">Candidatus Desulfovibrio intestinavium</name>
    <dbReference type="NCBI Taxonomy" id="2838534"/>
    <lineage>
        <taxon>Bacteria</taxon>
        <taxon>Pseudomonadati</taxon>
        <taxon>Thermodesulfobacteriota</taxon>
        <taxon>Desulfovibrionia</taxon>
        <taxon>Desulfovibrionales</taxon>
        <taxon>Desulfovibrionaceae</taxon>
        <taxon>Desulfovibrio</taxon>
    </lineage>
</organism>
<keyword evidence="4" id="KW-1003">Cell membrane</keyword>
<dbReference type="PANTHER" id="PTHR46997">
    <property type="entry name" value="LOW AFFINITY TRYPTOPHAN PERMEASE-RELATED"/>
    <property type="match status" value="1"/>
</dbReference>
<reference evidence="11" key="1">
    <citation type="journal article" date="2021" name="PeerJ">
        <title>Extensive microbial diversity within the chicken gut microbiome revealed by metagenomics and culture.</title>
        <authorList>
            <person name="Gilroy R."/>
            <person name="Ravi A."/>
            <person name="Getino M."/>
            <person name="Pursley I."/>
            <person name="Horton D.L."/>
            <person name="Alikhan N.F."/>
            <person name="Baker D."/>
            <person name="Gharbi K."/>
            <person name="Hall N."/>
            <person name="Watson M."/>
            <person name="Adriaenssens E.M."/>
            <person name="Foster-Nyarko E."/>
            <person name="Jarju S."/>
            <person name="Secka A."/>
            <person name="Antonio M."/>
            <person name="Oren A."/>
            <person name="Chaudhuri R.R."/>
            <person name="La Ragione R."/>
            <person name="Hildebrand F."/>
            <person name="Pallen M.J."/>
        </authorList>
    </citation>
    <scope>NUCLEOTIDE SEQUENCE</scope>
    <source>
        <strain evidence="11">5032</strain>
    </source>
</reference>
<keyword evidence="5" id="KW-0997">Cell inner membrane</keyword>
<proteinExistence type="inferred from homology"/>
<comment type="caution">
    <text evidence="11">The sequence shown here is derived from an EMBL/GenBank/DDBJ whole genome shotgun (WGS) entry which is preliminary data.</text>
</comment>
<keyword evidence="9 10" id="KW-0472">Membrane</keyword>
<evidence type="ECO:0000313" key="12">
    <source>
        <dbReference type="Proteomes" id="UP000823821"/>
    </source>
</evidence>
<reference evidence="11" key="2">
    <citation type="submission" date="2021-04" db="EMBL/GenBank/DDBJ databases">
        <authorList>
            <person name="Gilroy R."/>
        </authorList>
    </citation>
    <scope>NUCLEOTIDE SEQUENCE</scope>
    <source>
        <strain evidence="11">5032</strain>
    </source>
</reference>
<dbReference type="EMBL" id="DWZD01000040">
    <property type="protein sequence ID" value="HJA79166.1"/>
    <property type="molecule type" value="Genomic_DNA"/>
</dbReference>
<feature type="transmembrane region" description="Helical" evidence="10">
    <location>
        <begin position="286"/>
        <end position="308"/>
    </location>
</feature>
<dbReference type="GO" id="GO:0015173">
    <property type="term" value="F:aromatic amino acid transmembrane transporter activity"/>
    <property type="evidence" value="ECO:0007669"/>
    <property type="project" value="InterPro"/>
</dbReference>
<evidence type="ECO:0000256" key="8">
    <source>
        <dbReference type="ARBA" id="ARBA00022989"/>
    </source>
</evidence>
<feature type="transmembrane region" description="Helical" evidence="10">
    <location>
        <begin position="320"/>
        <end position="339"/>
    </location>
</feature>
<dbReference type="Gene3D" id="1.20.1740.10">
    <property type="entry name" value="Amino acid/polyamine transporter I"/>
    <property type="match status" value="1"/>
</dbReference>
<dbReference type="AlphaFoldDB" id="A0A9D2HLY9"/>
<evidence type="ECO:0000256" key="3">
    <source>
        <dbReference type="ARBA" id="ARBA00022448"/>
    </source>
</evidence>
<feature type="transmembrane region" description="Helical" evidence="10">
    <location>
        <begin position="39"/>
        <end position="57"/>
    </location>
</feature>
<evidence type="ECO:0000313" key="11">
    <source>
        <dbReference type="EMBL" id="HJA79166.1"/>
    </source>
</evidence>
<keyword evidence="3" id="KW-0813">Transport</keyword>
<evidence type="ECO:0000256" key="2">
    <source>
        <dbReference type="ARBA" id="ARBA00005452"/>
    </source>
</evidence>
<evidence type="ECO:0000256" key="7">
    <source>
        <dbReference type="ARBA" id="ARBA00022970"/>
    </source>
</evidence>
<accession>A0A9D2HLY9</accession>
<evidence type="ECO:0000256" key="10">
    <source>
        <dbReference type="SAM" id="Phobius"/>
    </source>
</evidence>
<feature type="transmembrane region" description="Helical" evidence="10">
    <location>
        <begin position="386"/>
        <end position="408"/>
    </location>
</feature>
<evidence type="ECO:0000256" key="1">
    <source>
        <dbReference type="ARBA" id="ARBA00004429"/>
    </source>
</evidence>
<feature type="transmembrane region" description="Helical" evidence="10">
    <location>
        <begin position="85"/>
        <end position="106"/>
    </location>
</feature>
<feature type="transmembrane region" description="Helical" evidence="10">
    <location>
        <begin position="126"/>
        <end position="145"/>
    </location>
</feature>
<dbReference type="InterPro" id="IPR013059">
    <property type="entry name" value="Trp_tyr_transpt"/>
</dbReference>
<evidence type="ECO:0000256" key="5">
    <source>
        <dbReference type="ARBA" id="ARBA00022519"/>
    </source>
</evidence>
<dbReference type="InterPro" id="IPR018227">
    <property type="entry name" value="Amino_acid_transport_2"/>
</dbReference>
<feature type="transmembrane region" description="Helical" evidence="10">
    <location>
        <begin position="192"/>
        <end position="214"/>
    </location>
</feature>
<protein>
    <submittedName>
        <fullName evidence="11">Aromatic amino acid transporter</fullName>
    </submittedName>
</protein>
<evidence type="ECO:0000256" key="4">
    <source>
        <dbReference type="ARBA" id="ARBA00022475"/>
    </source>
</evidence>
<sequence>MRYLFGPDFQKVMGGSMVVAGTAIGAGMLGLPMISAGMWFNWSLLALFVSWFCMLRASQAILEVNLNFEPGDSLHTMVNRTLGPIWSLINGLAVAFVLYTLVYAYVSGGGSVVQQAMQSSWGYAPPRVLTSLFFSLLLTACVWWSSQMVDRLSVILMGGMIITFFLSVGGMIGNADWGHIWGGQADSGEFIFLFGAVSTYLTSFCFHASVPSLIKYLGKEPRVINACLRNGTFIALLCYLVWIVAADGILSREEFRGVIAAGGNVGDLVAASGSSLGYIIQKMLEFFALFAIATSFLGAGLGLFDYMADLCNFDNSRRGRTLTMLVTFLPPMLGGLIWPDGFLAAIGWAGLAAAIWSVIVPALLLHVSRRRGGEALYRVPGARWAVPLLLVYGIGVAVCHTLTVLNYLPAFK</sequence>
<comment type="subcellular location">
    <subcellularLocation>
        <location evidence="1">Cell inner membrane</location>
        <topology evidence="1">Multi-pass membrane protein</topology>
    </subcellularLocation>
</comment>
<gene>
    <name evidence="11" type="ORF">H9784_06325</name>
</gene>
<evidence type="ECO:0000256" key="6">
    <source>
        <dbReference type="ARBA" id="ARBA00022692"/>
    </source>
</evidence>
<feature type="transmembrane region" description="Helical" evidence="10">
    <location>
        <begin position="152"/>
        <end position="172"/>
    </location>
</feature>
<feature type="transmembrane region" description="Helical" evidence="10">
    <location>
        <begin position="226"/>
        <end position="245"/>
    </location>
</feature>
<dbReference type="Pfam" id="PF03222">
    <property type="entry name" value="Trp_Tyr_perm"/>
    <property type="match status" value="1"/>
</dbReference>
<feature type="transmembrane region" description="Helical" evidence="10">
    <location>
        <begin position="12"/>
        <end position="33"/>
    </location>
</feature>
<dbReference type="PRINTS" id="PR00166">
    <property type="entry name" value="AROAAPRMEASE"/>
</dbReference>
<feature type="transmembrane region" description="Helical" evidence="10">
    <location>
        <begin position="345"/>
        <end position="365"/>
    </location>
</feature>
<dbReference type="NCBIfam" id="TIGR00837">
    <property type="entry name" value="araaP"/>
    <property type="match status" value="1"/>
</dbReference>
<dbReference type="GO" id="GO:0005886">
    <property type="term" value="C:plasma membrane"/>
    <property type="evidence" value="ECO:0007669"/>
    <property type="project" value="UniProtKB-SubCell"/>
</dbReference>
<dbReference type="Proteomes" id="UP000823821">
    <property type="component" value="Unassembled WGS sequence"/>
</dbReference>
<dbReference type="GO" id="GO:0003333">
    <property type="term" value="P:amino acid transmembrane transport"/>
    <property type="evidence" value="ECO:0007669"/>
    <property type="project" value="InterPro"/>
</dbReference>
<keyword evidence="8 10" id="KW-1133">Transmembrane helix</keyword>